<keyword evidence="2" id="KW-1185">Reference proteome</keyword>
<name>A0A1Q5UFH1_9EURO</name>
<dbReference type="AlphaFoldDB" id="A0A1Q5UFH1"/>
<accession>A0A1Q5UFH1</accession>
<comment type="caution">
    <text evidence="1">The sequence shown here is derived from an EMBL/GenBank/DDBJ whole genome shotgun (WGS) entry which is preliminary data.</text>
</comment>
<protein>
    <submittedName>
        <fullName evidence="1">Uncharacterized protein</fullName>
    </submittedName>
</protein>
<reference evidence="1 2" key="1">
    <citation type="submission" date="2016-10" db="EMBL/GenBank/DDBJ databases">
        <title>Genome sequence of the ascomycete fungus Penicillium subrubescens.</title>
        <authorList>
            <person name="De Vries R.P."/>
            <person name="Peng M."/>
            <person name="Dilokpimol A."/>
            <person name="Hilden K."/>
            <person name="Makela M.R."/>
            <person name="Grigoriev I."/>
            <person name="Riley R."/>
            <person name="Granchi Z."/>
        </authorList>
    </citation>
    <scope>NUCLEOTIDE SEQUENCE [LARGE SCALE GENOMIC DNA]</scope>
    <source>
        <strain evidence="1 2">CBS 132785</strain>
    </source>
</reference>
<evidence type="ECO:0000313" key="1">
    <source>
        <dbReference type="EMBL" id="OKP11217.1"/>
    </source>
</evidence>
<organism evidence="1 2">
    <name type="scientific">Penicillium subrubescens</name>
    <dbReference type="NCBI Taxonomy" id="1316194"/>
    <lineage>
        <taxon>Eukaryota</taxon>
        <taxon>Fungi</taxon>
        <taxon>Dikarya</taxon>
        <taxon>Ascomycota</taxon>
        <taxon>Pezizomycotina</taxon>
        <taxon>Eurotiomycetes</taxon>
        <taxon>Eurotiomycetidae</taxon>
        <taxon>Eurotiales</taxon>
        <taxon>Aspergillaceae</taxon>
        <taxon>Penicillium</taxon>
    </lineage>
</organism>
<proteinExistence type="predicted"/>
<dbReference type="Proteomes" id="UP000186955">
    <property type="component" value="Unassembled WGS sequence"/>
</dbReference>
<evidence type="ECO:0000313" key="2">
    <source>
        <dbReference type="Proteomes" id="UP000186955"/>
    </source>
</evidence>
<gene>
    <name evidence="1" type="ORF">PENSUB_3239</name>
</gene>
<sequence>MTVTPTVTLTKFRWGTEPFTYLKLTSIDIWPEAATAANLVWNSDTGTLTWVNVRYCADITPQPWNDLWLARFKPVKVPNNSWAEFGWNSDTSEWKF</sequence>
<dbReference type="EMBL" id="MNBE01000293">
    <property type="protein sequence ID" value="OKP11217.1"/>
    <property type="molecule type" value="Genomic_DNA"/>
</dbReference>